<comment type="caution">
    <text evidence="6">The sequence shown here is derived from an EMBL/GenBank/DDBJ whole genome shotgun (WGS) entry which is preliminary data.</text>
</comment>
<dbReference type="HAMAP" id="MF_02070">
    <property type="entry name" value="TagA_TarA"/>
    <property type="match status" value="1"/>
</dbReference>
<name>E0NN32_9FIRM</name>
<comment type="function">
    <text evidence="5">Catalyzes the conversion of GlcNAc-PP-undecaprenol into ManNAc-GlcNAc-PP-undecaprenol, the first committed lipid intermediate in the de novo synthesis of teichoic acid.</text>
</comment>
<comment type="pathway">
    <text evidence="5">Cell wall biogenesis; teichoic acid biosynthesis.</text>
</comment>
<evidence type="ECO:0000256" key="4">
    <source>
        <dbReference type="ARBA" id="ARBA00023316"/>
    </source>
</evidence>
<dbReference type="eggNOG" id="COG1922">
    <property type="taxonomic scope" value="Bacteria"/>
</dbReference>
<protein>
    <recommendedName>
        <fullName evidence="5">N-acetylglucosaminyldiphosphoundecaprenol N-acetyl-beta-D-mannosaminyltransferase</fullName>
        <ecNumber evidence="5">2.4.1.187</ecNumber>
    </recommendedName>
    <alternativeName>
        <fullName evidence="5">N-acetylmannosaminyltransferase</fullName>
    </alternativeName>
    <alternativeName>
        <fullName evidence="5">UDP-N-acetylmannosamine transferase</fullName>
    </alternativeName>
    <alternativeName>
        <fullName evidence="5">UDP-N-acetylmannosamine:N-acetylglucosaminyl pyrophosphorylundecaprenol N-acetylmannosaminyltransferase</fullName>
    </alternativeName>
</protein>
<evidence type="ECO:0000256" key="5">
    <source>
        <dbReference type="HAMAP-Rule" id="MF_02070"/>
    </source>
</evidence>
<dbReference type="UniPathway" id="UPA00632"/>
<dbReference type="HOGENOM" id="CLU_063203_3_1_9"/>
<comment type="similarity">
    <text evidence="5">Belongs to the glycosyltransferase 26 family. TagA/TarA subfamily.</text>
</comment>
<evidence type="ECO:0000313" key="6">
    <source>
        <dbReference type="EMBL" id="EFM24705.1"/>
    </source>
</evidence>
<dbReference type="GO" id="GO:0019350">
    <property type="term" value="P:teichoic acid biosynthetic process"/>
    <property type="evidence" value="ECO:0007669"/>
    <property type="project" value="UniProtKB-UniRule"/>
</dbReference>
<dbReference type="CDD" id="cd06533">
    <property type="entry name" value="Glyco_transf_WecG_TagA"/>
    <property type="match status" value="1"/>
</dbReference>
<dbReference type="PANTHER" id="PTHR34136">
    <property type="match status" value="1"/>
</dbReference>
<reference evidence="6 7" key="1">
    <citation type="submission" date="2010-07" db="EMBL/GenBank/DDBJ databases">
        <authorList>
            <person name="Muzny D."/>
            <person name="Qin X."/>
            <person name="Deng J."/>
            <person name="Jiang H."/>
            <person name="Liu Y."/>
            <person name="Qu J."/>
            <person name="Song X.-Z."/>
            <person name="Zhang L."/>
            <person name="Thornton R."/>
            <person name="Coyle M."/>
            <person name="Francisco L."/>
            <person name="Jackson L."/>
            <person name="Javaid M."/>
            <person name="Korchina V."/>
            <person name="Kovar C."/>
            <person name="Mata R."/>
            <person name="Mathew T."/>
            <person name="Ngo R."/>
            <person name="Nguyen L."/>
            <person name="Nguyen N."/>
            <person name="Okwuonu G."/>
            <person name="Ongeri F."/>
            <person name="Pham C."/>
            <person name="Simmons D."/>
            <person name="Wilczek-Boney K."/>
            <person name="Hale W."/>
            <person name="Jakkamsetti A."/>
            <person name="Pham P."/>
            <person name="Ruth R."/>
            <person name="San Lucas F."/>
            <person name="Warren J."/>
            <person name="Zhang J."/>
            <person name="Zhao Z."/>
            <person name="Zhou C."/>
            <person name="Zhu D."/>
            <person name="Lee S."/>
            <person name="Bess C."/>
            <person name="Blankenburg K."/>
            <person name="Forbes L."/>
            <person name="Fu Q."/>
            <person name="Gubbala S."/>
            <person name="Hirani K."/>
            <person name="Jayaseelan J.C."/>
            <person name="Lara F."/>
            <person name="Munidasa M."/>
            <person name="Palculict T."/>
            <person name="Patil S."/>
            <person name="Pu L.-L."/>
            <person name="Saada N."/>
            <person name="Tang L."/>
            <person name="Weissenberger G."/>
            <person name="Zhu Y."/>
            <person name="Hemphill L."/>
            <person name="Shang Y."/>
            <person name="Youmans B."/>
            <person name="Ayvaz T."/>
            <person name="Ross M."/>
            <person name="Santibanez J."/>
            <person name="Aqrawi P."/>
            <person name="Gross S."/>
            <person name="Joshi V."/>
            <person name="Fowler G."/>
            <person name="Nazareth L."/>
            <person name="Reid J."/>
            <person name="Worley K."/>
            <person name="Petrosino J."/>
            <person name="Highlander S."/>
            <person name="Gibbs R."/>
        </authorList>
    </citation>
    <scope>NUCLEOTIDE SEQUENCE [LARGE SCALE GENOMIC DNA]</scope>
    <source>
        <strain evidence="6 7">ATCC BAA-1640</strain>
    </source>
</reference>
<dbReference type="PANTHER" id="PTHR34136:SF1">
    <property type="entry name" value="UDP-N-ACETYL-D-MANNOSAMINURONIC ACID TRANSFERASE"/>
    <property type="match status" value="1"/>
</dbReference>
<dbReference type="NCBIfam" id="TIGR00696">
    <property type="entry name" value="wecG_tagA_cpsF"/>
    <property type="match status" value="1"/>
</dbReference>
<sequence length="263" mass="30195">MNLLGDRMEYVDIFGVKIFNIDFKEAIDIANRFLKEERNHSIITPNTEIVMAAKDDEELRDIINGADLVIPDGIGLIYGSKMRGHPLKERVTGYDVSMELLKILDESRGSLYMLGGKPGVTDKAEEKIKKDYENINIVGHHHGYFKGIHRGMKGDPEELEIIEEINSLKPDIIFLGLGFPKQEMFINEYKDKLHSKIIIGNGGVMDILAGNMKRAPEIFIKLHLEWFYRLLKEPSRIKRQVAIPKFIFEILKNRDSVKVEEDI</sequence>
<evidence type="ECO:0000256" key="1">
    <source>
        <dbReference type="ARBA" id="ARBA00022676"/>
    </source>
</evidence>
<dbReference type="AlphaFoldDB" id="E0NN32"/>
<dbReference type="EC" id="2.4.1.187" evidence="5"/>
<proteinExistence type="inferred from homology"/>
<keyword evidence="3 5" id="KW-0777">Teichoic acid biosynthesis</keyword>
<dbReference type="EMBL" id="AEEH01000048">
    <property type="protein sequence ID" value="EFM24705.1"/>
    <property type="molecule type" value="Genomic_DNA"/>
</dbReference>
<dbReference type="Pfam" id="PF03808">
    <property type="entry name" value="Glyco_tran_WecG"/>
    <property type="match status" value="1"/>
</dbReference>
<accession>E0NN32</accession>
<dbReference type="Proteomes" id="UP000003280">
    <property type="component" value="Unassembled WGS sequence"/>
</dbReference>
<dbReference type="GO" id="GO:0047244">
    <property type="term" value="F:N-acetylglucosaminyldiphosphoundecaprenol N-acetyl-beta-D-mannosaminyltransferase activity"/>
    <property type="evidence" value="ECO:0007669"/>
    <property type="project" value="UniProtKB-UniRule"/>
</dbReference>
<dbReference type="GO" id="GO:0071555">
    <property type="term" value="P:cell wall organization"/>
    <property type="evidence" value="ECO:0007669"/>
    <property type="project" value="UniProtKB-KW"/>
</dbReference>
<dbReference type="InterPro" id="IPR034714">
    <property type="entry name" value="TagA_TarA"/>
</dbReference>
<organism evidence="6 7">
    <name type="scientific">Peptoniphilus duerdenii ATCC BAA-1640</name>
    <dbReference type="NCBI Taxonomy" id="862517"/>
    <lineage>
        <taxon>Bacteria</taxon>
        <taxon>Bacillati</taxon>
        <taxon>Bacillota</taxon>
        <taxon>Tissierellia</taxon>
        <taxon>Tissierellales</taxon>
        <taxon>Peptoniphilaceae</taxon>
        <taxon>Peptoniphilus</taxon>
    </lineage>
</organism>
<keyword evidence="2 5" id="KW-0808">Transferase</keyword>
<dbReference type="STRING" id="862517.HMPREF9225_1571"/>
<evidence type="ECO:0000256" key="3">
    <source>
        <dbReference type="ARBA" id="ARBA00022944"/>
    </source>
</evidence>
<gene>
    <name evidence="6" type="primary">tagA</name>
    <name evidence="6" type="ORF">HMPREF9225_1571</name>
</gene>
<keyword evidence="4 5" id="KW-0961">Cell wall biogenesis/degradation</keyword>
<dbReference type="InterPro" id="IPR004629">
    <property type="entry name" value="WecG_TagA_CpsF"/>
</dbReference>
<keyword evidence="1 5" id="KW-0328">Glycosyltransferase</keyword>
<keyword evidence="7" id="KW-1185">Reference proteome</keyword>
<evidence type="ECO:0000256" key="2">
    <source>
        <dbReference type="ARBA" id="ARBA00022679"/>
    </source>
</evidence>
<comment type="catalytic activity">
    <reaction evidence="5">
        <text>UDP-N-acetyl-alpha-D-mannosamine + N-acetyl-alpha-D-glucosaminyl-di-trans,octa-cis-undecaprenyl diphosphate = N-acetyl-beta-D-mannosaminyl-(1-&gt;4)-N-acetyl-alpha-D-glucosaminyl di-trans,octa-cis-undecaprenyl diphosphate + UDP + H(+)</text>
        <dbReference type="Rhea" id="RHEA:16053"/>
        <dbReference type="ChEBI" id="CHEBI:15378"/>
        <dbReference type="ChEBI" id="CHEBI:58223"/>
        <dbReference type="ChEBI" id="CHEBI:62959"/>
        <dbReference type="ChEBI" id="CHEBI:68623"/>
        <dbReference type="ChEBI" id="CHEBI:132210"/>
        <dbReference type="EC" id="2.4.1.187"/>
    </reaction>
</comment>
<evidence type="ECO:0000313" key="7">
    <source>
        <dbReference type="Proteomes" id="UP000003280"/>
    </source>
</evidence>